<dbReference type="InterPro" id="IPR036866">
    <property type="entry name" value="RibonucZ/Hydroxyglut_hydro"/>
</dbReference>
<evidence type="ECO:0000259" key="3">
    <source>
        <dbReference type="SMART" id="SM00849"/>
    </source>
</evidence>
<dbReference type="CDD" id="cd07719">
    <property type="entry name" value="arylsulfatase_AtsA-like_MBL-fold"/>
    <property type="match status" value="1"/>
</dbReference>
<gene>
    <name evidence="4" type="ORF">ACH3VR_12465</name>
</gene>
<name>A0ABW7Q8Z7_9MICO</name>
<evidence type="ECO:0000313" key="5">
    <source>
        <dbReference type="Proteomes" id="UP001610861"/>
    </source>
</evidence>
<evidence type="ECO:0000313" key="4">
    <source>
        <dbReference type="EMBL" id="MFH8251175.1"/>
    </source>
</evidence>
<accession>A0ABW7Q8Z7</accession>
<dbReference type="Gene3D" id="3.60.15.10">
    <property type="entry name" value="Ribonuclease Z/Hydroxyacylglutathione hydrolase-like"/>
    <property type="match status" value="1"/>
</dbReference>
<proteinExistence type="predicted"/>
<dbReference type="PANTHER" id="PTHR46018">
    <property type="entry name" value="ZINC PHOSPHODIESTERASE ELAC PROTEIN 1"/>
    <property type="match status" value="1"/>
</dbReference>
<evidence type="ECO:0000256" key="2">
    <source>
        <dbReference type="ARBA" id="ARBA00022801"/>
    </source>
</evidence>
<dbReference type="SUPFAM" id="SSF56281">
    <property type="entry name" value="Metallo-hydrolase/oxidoreductase"/>
    <property type="match status" value="1"/>
</dbReference>
<dbReference type="InterPro" id="IPR044094">
    <property type="entry name" value="AtsA-like_MBL-fold"/>
</dbReference>
<dbReference type="RefSeq" id="WP_397556633.1">
    <property type="nucleotide sequence ID" value="NZ_JBIQWL010000004.1"/>
</dbReference>
<keyword evidence="2" id="KW-0378">Hydrolase</keyword>
<dbReference type="Proteomes" id="UP001610861">
    <property type="component" value="Unassembled WGS sequence"/>
</dbReference>
<evidence type="ECO:0000256" key="1">
    <source>
        <dbReference type="ARBA" id="ARBA00022759"/>
    </source>
</evidence>
<feature type="domain" description="Metallo-beta-lactamase" evidence="3">
    <location>
        <begin position="23"/>
        <end position="239"/>
    </location>
</feature>
<dbReference type="InterPro" id="IPR001279">
    <property type="entry name" value="Metallo-B-lactamas"/>
</dbReference>
<reference evidence="4 5" key="1">
    <citation type="submission" date="2024-09" db="EMBL/GenBank/DDBJ databases">
        <authorList>
            <person name="Pan X."/>
        </authorList>
    </citation>
    <scope>NUCLEOTIDE SEQUENCE [LARGE SCALE GENOMIC DNA]</scope>
    <source>
        <strain evidence="4 5">B2969</strain>
    </source>
</reference>
<dbReference type="EMBL" id="JBIQWL010000004">
    <property type="protein sequence ID" value="MFH8251175.1"/>
    <property type="molecule type" value="Genomic_DNA"/>
</dbReference>
<organism evidence="4 5">
    <name type="scientific">Microbacterium alkaliflavum</name>
    <dbReference type="NCBI Taxonomy" id="3248839"/>
    <lineage>
        <taxon>Bacteria</taxon>
        <taxon>Bacillati</taxon>
        <taxon>Actinomycetota</taxon>
        <taxon>Actinomycetes</taxon>
        <taxon>Micrococcales</taxon>
        <taxon>Microbacteriaceae</taxon>
        <taxon>Microbacterium</taxon>
    </lineage>
</organism>
<dbReference type="SMART" id="SM00849">
    <property type="entry name" value="Lactamase_B"/>
    <property type="match status" value="1"/>
</dbReference>
<comment type="caution">
    <text evidence="4">The sequence shown here is derived from an EMBL/GenBank/DDBJ whole genome shotgun (WGS) entry which is preliminary data.</text>
</comment>
<keyword evidence="1" id="KW-0255">Endonuclease</keyword>
<keyword evidence="5" id="KW-1185">Reference proteome</keyword>
<dbReference type="Pfam" id="PF12706">
    <property type="entry name" value="Lactamase_B_2"/>
    <property type="match status" value="1"/>
</dbReference>
<protein>
    <submittedName>
        <fullName evidence="4">MBL fold metallo-hydrolase</fullName>
    </submittedName>
</protein>
<sequence length="296" mass="31594">MSARWITLGTCGGPFQRPEAFQISNALVVGDDVYLFDAGNGVLRRLTEAGIDLGRIKGVFVTHHHPDHIADLGLILLTHWLKPGADRIVIGGPRGTAHLVDGLAAAYRFTEQTEAPEKPGIADRVTVRESTDAAALVELYRDDAILLEAIEVAHFRSPDGSAAAEQPHAIGLRITTADRVIAYTGDTGATAALEDLARDADLFVSEVVDVPHIVDDLRLRFASAPAVVERVEFNMRHNHLAPKEIGRVAAAAGVRSVLLTHFVPVQPGDGTQKLVRSTRAAAGGIPVAAAHDLGEY</sequence>
<keyword evidence="1" id="KW-0540">Nuclease</keyword>
<dbReference type="PANTHER" id="PTHR46018:SF2">
    <property type="entry name" value="ZINC PHOSPHODIESTERASE ELAC PROTEIN 1"/>
    <property type="match status" value="1"/>
</dbReference>